<comment type="subcellular location">
    <subcellularLocation>
        <location evidence="1">Preautophagosomal structure membrane</location>
        <topology evidence="1">Peripheral membrane protein</topology>
    </subcellularLocation>
</comment>
<dbReference type="GO" id="GO:0005524">
    <property type="term" value="F:ATP binding"/>
    <property type="evidence" value="ECO:0007669"/>
    <property type="project" value="UniProtKB-UniRule"/>
</dbReference>
<proteinExistence type="inferred from homology"/>
<dbReference type="Gene3D" id="2.60.200.20">
    <property type="match status" value="1"/>
</dbReference>
<dbReference type="InterPro" id="IPR008271">
    <property type="entry name" value="Ser/Thr_kinase_AS"/>
</dbReference>
<sequence>MEPSQDTQPTQEATQPLEDPRRYGTTLSQLEPEDRADILCILHANSSMAINAIRATMLAAPEHILQNDDLDGITEESLANDPEMENMTREIALRMSTTSKFPLEGFRFGRSPLVCDILLTEDPHDKLISSVQFTIFVNDQGSLMLEDRSTNGTYVDDLLLKSKDRNKVFKPARLALKHGSIVSAHVGSAREHAKFMIRIPTRNECEELYEQNVRNYLQRQGIEPRFSSIRESSYGNHWNGGAKYNFTGLLGRGAFAEVYRVQTKSEGTVYAAKEIDKRKFIKNGILDVKFDNELLIMSKLRHPNIVEFHEAVRFEHWVYIIMEHVPFGELSKQLSHGRLPESDGQQVTIQTLRALDYLHRQGITHRDIKPDNILVARRDPIVVKLSDFGLSKSVIDKETFLKTFCGTLLYCAPEVYPDYHMYAQTTTKRRRPGAASSKMSSYDSSADMWSFGAVIFHLLAGKAPIIGRGDDHGAAMLATIMTQPVDFEPLRQVNISPTGIDFIRNLLNIQPDLRPTEQACFDHPWLKDVEEILDYTSVNTVDLRPRRLEAVVEANEEVDEELIDDLSSLTQDSVLFQHANTSHAVLSSPQRAFKKPKMTRVESTIPADILYPHLPAVSPSASAHTSDSKTPKLFGEITPSLLKSSGLFGSNTGPAVSPVIKEDLPQIRDQLEQVSMNDFASSPPDAVEESLANNALLEADLSYAEIPIAGSAASLMGAEAQLGQMKMDPPKPSIANPSSAESQIPELCSNQDTIVPQPHEASAPDVVPPQDSMVADDPRRIEVGLLMDDVAFSETQKERQAAREQNARLTTQAPFGKSSTNLVTPTTGMAKTFSTPMAQLIKRTSALEGQPNSFGGTAAMRLLSVSKFTSTTQKLGKLIPVDGSFDREVVPLIRRKTMWGRAPQCDYRFANPQDTRVPKFGMKIIFYAPGIERVELANRDWTKVSGIRTIIATSATRGIRVNGITLPGQAKDSTAAMFGKIYSGDIITIHESENSGAFLKYQVEISFGDSARVRPEHEKPFVVQKEMFQIPKMREQGLQATFHGEEAASALAVPVTEVSAA</sequence>
<dbReference type="EMBL" id="JAVRRJ010000002">
    <property type="protein sequence ID" value="KAK5088010.1"/>
    <property type="molecule type" value="Genomic_DNA"/>
</dbReference>
<dbReference type="Proteomes" id="UP001309876">
    <property type="component" value="Unassembled WGS sequence"/>
</dbReference>
<keyword evidence="7" id="KW-0072">Autophagy</keyword>
<keyword evidence="14" id="KW-1185">Reference proteome</keyword>
<evidence type="ECO:0000313" key="13">
    <source>
        <dbReference type="EMBL" id="KAK5088010.1"/>
    </source>
</evidence>
<keyword evidence="13" id="KW-0808">Transferase</keyword>
<dbReference type="GO" id="GO:0006914">
    <property type="term" value="P:autophagy"/>
    <property type="evidence" value="ECO:0007669"/>
    <property type="project" value="UniProtKB-KW"/>
</dbReference>
<accession>A0AAN7T265</accession>
<feature type="region of interest" description="Disordered" evidence="10">
    <location>
        <begin position="1"/>
        <end position="23"/>
    </location>
</feature>
<feature type="compositionally biased region" description="Polar residues" evidence="10">
    <location>
        <begin position="1"/>
        <end position="14"/>
    </location>
</feature>
<dbReference type="InterPro" id="IPR000253">
    <property type="entry name" value="FHA_dom"/>
</dbReference>
<comment type="similarity">
    <text evidence="2">Belongs to the protein kinase superfamily. CAMK Ser/Thr protein kinase family. CHEK2 subfamily.</text>
</comment>
<keyword evidence="6 9" id="KW-0067">ATP-binding</keyword>
<evidence type="ECO:0000259" key="11">
    <source>
        <dbReference type="PROSITE" id="PS50006"/>
    </source>
</evidence>
<dbReference type="SMART" id="SM00240">
    <property type="entry name" value="FHA"/>
    <property type="match status" value="1"/>
</dbReference>
<keyword evidence="13" id="KW-0418">Kinase</keyword>
<dbReference type="GO" id="GO:0010506">
    <property type="term" value="P:regulation of autophagy"/>
    <property type="evidence" value="ECO:0007669"/>
    <property type="project" value="InterPro"/>
</dbReference>
<dbReference type="InterPro" id="IPR000719">
    <property type="entry name" value="Prot_kinase_dom"/>
</dbReference>
<evidence type="ECO:0000256" key="1">
    <source>
        <dbReference type="ARBA" id="ARBA00004623"/>
    </source>
</evidence>
<evidence type="ECO:0000256" key="6">
    <source>
        <dbReference type="ARBA" id="ARBA00022840"/>
    </source>
</evidence>
<dbReference type="PROSITE" id="PS00108">
    <property type="entry name" value="PROTEIN_KINASE_ST"/>
    <property type="match status" value="1"/>
</dbReference>
<dbReference type="InterPro" id="IPR045269">
    <property type="entry name" value="Atg1-like"/>
</dbReference>
<dbReference type="SUPFAM" id="SSF49879">
    <property type="entry name" value="SMAD/FHA domain"/>
    <property type="match status" value="1"/>
</dbReference>
<evidence type="ECO:0000256" key="4">
    <source>
        <dbReference type="ARBA" id="ARBA00019599"/>
    </source>
</evidence>
<dbReference type="SUPFAM" id="SSF56112">
    <property type="entry name" value="Protein kinase-like (PK-like)"/>
    <property type="match status" value="1"/>
</dbReference>
<evidence type="ECO:0000256" key="8">
    <source>
        <dbReference type="ARBA" id="ARBA00030237"/>
    </source>
</evidence>
<keyword evidence="5 9" id="KW-0547">Nucleotide-binding</keyword>
<dbReference type="SMART" id="SM00220">
    <property type="entry name" value="S_TKc"/>
    <property type="match status" value="1"/>
</dbReference>
<evidence type="ECO:0000313" key="14">
    <source>
        <dbReference type="Proteomes" id="UP001309876"/>
    </source>
</evidence>
<dbReference type="PROSITE" id="PS50011">
    <property type="entry name" value="PROTEIN_KINASE_DOM"/>
    <property type="match status" value="1"/>
</dbReference>
<evidence type="ECO:0000256" key="9">
    <source>
        <dbReference type="PROSITE-ProRule" id="PRU10141"/>
    </source>
</evidence>
<comment type="caution">
    <text evidence="13">The sequence shown here is derived from an EMBL/GenBank/DDBJ whole genome shotgun (WGS) entry which is preliminary data.</text>
</comment>
<evidence type="ECO:0000259" key="12">
    <source>
        <dbReference type="PROSITE" id="PS50011"/>
    </source>
</evidence>
<feature type="domain" description="Protein kinase" evidence="12">
    <location>
        <begin position="244"/>
        <end position="526"/>
    </location>
</feature>
<dbReference type="GO" id="GO:0004674">
    <property type="term" value="F:protein serine/threonine kinase activity"/>
    <property type="evidence" value="ECO:0007669"/>
    <property type="project" value="InterPro"/>
</dbReference>
<feature type="binding site" evidence="9">
    <location>
        <position position="273"/>
    </location>
    <ligand>
        <name>ATP</name>
        <dbReference type="ChEBI" id="CHEBI:30616"/>
    </ligand>
</feature>
<name>A0AAN7T265_9EURO</name>
<dbReference type="InterPro" id="IPR011009">
    <property type="entry name" value="Kinase-like_dom_sf"/>
</dbReference>
<evidence type="ECO:0000256" key="3">
    <source>
        <dbReference type="ARBA" id="ARBA00018572"/>
    </source>
</evidence>
<evidence type="ECO:0000256" key="7">
    <source>
        <dbReference type="ARBA" id="ARBA00023006"/>
    </source>
</evidence>
<feature type="domain" description="FHA" evidence="11">
    <location>
        <begin position="106"/>
        <end position="160"/>
    </location>
</feature>
<dbReference type="Gene3D" id="1.10.510.10">
    <property type="entry name" value="Transferase(Phosphotransferase) domain 1"/>
    <property type="match status" value="1"/>
</dbReference>
<dbReference type="Pfam" id="PF00069">
    <property type="entry name" value="Pkinase"/>
    <property type="match status" value="1"/>
</dbReference>
<dbReference type="GO" id="GO:0034045">
    <property type="term" value="C:phagophore assembly site membrane"/>
    <property type="evidence" value="ECO:0007669"/>
    <property type="project" value="UniProtKB-SubCell"/>
</dbReference>
<dbReference type="Pfam" id="PF00498">
    <property type="entry name" value="FHA"/>
    <property type="match status" value="1"/>
</dbReference>
<gene>
    <name evidence="13" type="primary">RAD53</name>
    <name evidence="13" type="ORF">LTR05_002226</name>
</gene>
<organism evidence="13 14">
    <name type="scientific">Lithohypha guttulata</name>
    <dbReference type="NCBI Taxonomy" id="1690604"/>
    <lineage>
        <taxon>Eukaryota</taxon>
        <taxon>Fungi</taxon>
        <taxon>Dikarya</taxon>
        <taxon>Ascomycota</taxon>
        <taxon>Pezizomycotina</taxon>
        <taxon>Eurotiomycetes</taxon>
        <taxon>Chaetothyriomycetidae</taxon>
        <taxon>Chaetothyriales</taxon>
        <taxon>Trichomeriaceae</taxon>
        <taxon>Lithohypha</taxon>
    </lineage>
</organism>
<protein>
    <recommendedName>
        <fullName evidence="3">Serine/threonine-protein kinase ATG1</fullName>
    </recommendedName>
    <alternativeName>
        <fullName evidence="8">Autophagy-related protein 1</fullName>
    </alternativeName>
    <alternativeName>
        <fullName evidence="4">Serine/threonine-protein kinase atg1</fullName>
    </alternativeName>
</protein>
<dbReference type="AlphaFoldDB" id="A0AAN7T265"/>
<dbReference type="InterPro" id="IPR008984">
    <property type="entry name" value="SMAD_FHA_dom_sf"/>
</dbReference>
<dbReference type="PROSITE" id="PS00107">
    <property type="entry name" value="PROTEIN_KINASE_ATP"/>
    <property type="match status" value="1"/>
</dbReference>
<reference evidence="13 14" key="1">
    <citation type="submission" date="2023-08" db="EMBL/GenBank/DDBJ databases">
        <title>Black Yeasts Isolated from many extreme environments.</title>
        <authorList>
            <person name="Coleine C."/>
            <person name="Stajich J.E."/>
            <person name="Selbmann L."/>
        </authorList>
    </citation>
    <scope>NUCLEOTIDE SEQUENCE [LARGE SCALE GENOMIC DNA]</scope>
    <source>
        <strain evidence="13 14">CCFEE 5910</strain>
    </source>
</reference>
<evidence type="ECO:0000256" key="10">
    <source>
        <dbReference type="SAM" id="MobiDB-lite"/>
    </source>
</evidence>
<evidence type="ECO:0000256" key="5">
    <source>
        <dbReference type="ARBA" id="ARBA00022741"/>
    </source>
</evidence>
<dbReference type="FunFam" id="3.30.200.20:FF:000470">
    <property type="entry name" value="Serine/threonine-protein kinase RAD53"/>
    <property type="match status" value="1"/>
</dbReference>
<evidence type="ECO:0000256" key="2">
    <source>
        <dbReference type="ARBA" id="ARBA00005575"/>
    </source>
</evidence>
<dbReference type="PROSITE" id="PS50006">
    <property type="entry name" value="FHA_DOMAIN"/>
    <property type="match status" value="1"/>
</dbReference>
<dbReference type="InterPro" id="IPR017441">
    <property type="entry name" value="Protein_kinase_ATP_BS"/>
</dbReference>
<dbReference type="PANTHER" id="PTHR24348">
    <property type="entry name" value="SERINE/THREONINE-PROTEIN KINASE UNC-51-RELATED"/>
    <property type="match status" value="1"/>
</dbReference>